<accession>A0ACB8SNY5</accession>
<sequence length="625" mass="69210">MFSFRKKPARKTDADSAHIRASPSLPELSAQGIPWPEDLVDIASIRQTPPPEERPFQGAARTSFHTPDRAPIPFHKPFRGSPGKTAGANGSISSLYMSHGPATFEVLRNSAAASTHHTARPSQRRARIPPKFNLMVAGGRGTGKTSLLRLLLDTADISPSATPEHRASLDRFMRGRVKHTQEISAASVEICESRFDRVMLSVIDTPGLDFQEGRELKLERQVSNIVKYLDSHYADTMSEESKVVRQSKGDQHIHLCIYIIDAASIKSSATRQQLSTLPTKTRSETTISYQNPDDTPPLTDDSHDESDDEDDSENLTMSPAEIRVIRRLSKRVNVLPVIGHADSLTDESLDAVKKTIRRELHKADLGFGVFGPQKPKVPEPVPEEPAVEPAPSSNGHADADDAEDDDDAERKPRSSRPVIKLRTGRQTQARRSRSRSRLDLASEARDEREPLSPDPTDIDSVANVRFSAHIVARTDLSDLLPFALIAPEHTARRGAAKHAHEHTEPSSAATDSVPPSEDGHAVSMIESPLSPSHPRNLPLTHNPPEDLKGVFTRKFRWGTVDVLDPSHCDFAALRTAVLSTHMKVLKTHTREVLYERFRTEKLLARRATQKIGEEETKRLLEDLGL</sequence>
<reference evidence="1" key="2">
    <citation type="journal article" date="2022" name="New Phytol.">
        <title>Evolutionary transition to the ectomycorrhizal habit in the genomes of a hyperdiverse lineage of mushroom-forming fungi.</title>
        <authorList>
            <person name="Looney B."/>
            <person name="Miyauchi S."/>
            <person name="Morin E."/>
            <person name="Drula E."/>
            <person name="Courty P.E."/>
            <person name="Kohler A."/>
            <person name="Kuo A."/>
            <person name="LaButti K."/>
            <person name="Pangilinan J."/>
            <person name="Lipzen A."/>
            <person name="Riley R."/>
            <person name="Andreopoulos W."/>
            <person name="He G."/>
            <person name="Johnson J."/>
            <person name="Nolan M."/>
            <person name="Tritt A."/>
            <person name="Barry K.W."/>
            <person name="Grigoriev I.V."/>
            <person name="Nagy L.G."/>
            <person name="Hibbett D."/>
            <person name="Henrissat B."/>
            <person name="Matheny P.B."/>
            <person name="Labbe J."/>
            <person name="Martin F.M."/>
        </authorList>
    </citation>
    <scope>NUCLEOTIDE SEQUENCE</scope>
    <source>
        <strain evidence="1">HHB10654</strain>
    </source>
</reference>
<organism evidence="1 2">
    <name type="scientific">Artomyces pyxidatus</name>
    <dbReference type="NCBI Taxonomy" id="48021"/>
    <lineage>
        <taxon>Eukaryota</taxon>
        <taxon>Fungi</taxon>
        <taxon>Dikarya</taxon>
        <taxon>Basidiomycota</taxon>
        <taxon>Agaricomycotina</taxon>
        <taxon>Agaricomycetes</taxon>
        <taxon>Russulales</taxon>
        <taxon>Auriscalpiaceae</taxon>
        <taxon>Artomyces</taxon>
    </lineage>
</organism>
<name>A0ACB8SNY5_9AGAM</name>
<dbReference type="EMBL" id="MU277242">
    <property type="protein sequence ID" value="KAI0057820.1"/>
    <property type="molecule type" value="Genomic_DNA"/>
</dbReference>
<protein>
    <submittedName>
        <fullName evidence="1">Uncharacterized protein</fullName>
    </submittedName>
</protein>
<reference evidence="1" key="1">
    <citation type="submission" date="2021-03" db="EMBL/GenBank/DDBJ databases">
        <authorList>
            <consortium name="DOE Joint Genome Institute"/>
            <person name="Ahrendt S."/>
            <person name="Looney B.P."/>
            <person name="Miyauchi S."/>
            <person name="Morin E."/>
            <person name="Drula E."/>
            <person name="Courty P.E."/>
            <person name="Chicoki N."/>
            <person name="Fauchery L."/>
            <person name="Kohler A."/>
            <person name="Kuo A."/>
            <person name="Labutti K."/>
            <person name="Pangilinan J."/>
            <person name="Lipzen A."/>
            <person name="Riley R."/>
            <person name="Andreopoulos W."/>
            <person name="He G."/>
            <person name="Johnson J."/>
            <person name="Barry K.W."/>
            <person name="Grigoriev I.V."/>
            <person name="Nagy L."/>
            <person name="Hibbett D."/>
            <person name="Henrissat B."/>
            <person name="Matheny P.B."/>
            <person name="Labbe J."/>
            <person name="Martin F."/>
        </authorList>
    </citation>
    <scope>NUCLEOTIDE SEQUENCE</scope>
    <source>
        <strain evidence="1">HHB10654</strain>
    </source>
</reference>
<gene>
    <name evidence="1" type="ORF">BV25DRAFT_1902504</name>
</gene>
<comment type="caution">
    <text evidence="1">The sequence shown here is derived from an EMBL/GenBank/DDBJ whole genome shotgun (WGS) entry which is preliminary data.</text>
</comment>
<evidence type="ECO:0000313" key="2">
    <source>
        <dbReference type="Proteomes" id="UP000814140"/>
    </source>
</evidence>
<proteinExistence type="predicted"/>
<evidence type="ECO:0000313" key="1">
    <source>
        <dbReference type="EMBL" id="KAI0057820.1"/>
    </source>
</evidence>
<keyword evidence="2" id="KW-1185">Reference proteome</keyword>
<dbReference type="Proteomes" id="UP000814140">
    <property type="component" value="Unassembled WGS sequence"/>
</dbReference>